<keyword evidence="2" id="KW-1185">Reference proteome</keyword>
<dbReference type="PANTHER" id="PTHR19211">
    <property type="entry name" value="ATP-BINDING TRANSPORT PROTEIN-RELATED"/>
    <property type="match status" value="1"/>
</dbReference>
<organism evidence="2 3">
    <name type="scientific">Rhodamnia argentea</name>
    <dbReference type="NCBI Taxonomy" id="178133"/>
    <lineage>
        <taxon>Eukaryota</taxon>
        <taxon>Viridiplantae</taxon>
        <taxon>Streptophyta</taxon>
        <taxon>Embryophyta</taxon>
        <taxon>Tracheophyta</taxon>
        <taxon>Spermatophyta</taxon>
        <taxon>Magnoliopsida</taxon>
        <taxon>eudicotyledons</taxon>
        <taxon>Gunneridae</taxon>
        <taxon>Pentapetalae</taxon>
        <taxon>rosids</taxon>
        <taxon>malvids</taxon>
        <taxon>Myrtales</taxon>
        <taxon>Myrtaceae</taxon>
        <taxon>Myrtoideae</taxon>
        <taxon>Myrteae</taxon>
        <taxon>Australasian group</taxon>
        <taxon>Rhodamnia</taxon>
    </lineage>
</organism>
<evidence type="ECO:0000313" key="2">
    <source>
        <dbReference type="Proteomes" id="UP000827889"/>
    </source>
</evidence>
<dbReference type="Proteomes" id="UP000827889">
    <property type="component" value="Chromosome 6"/>
</dbReference>
<dbReference type="SUPFAM" id="SSF52540">
    <property type="entry name" value="P-loop containing nucleoside triphosphate hydrolases"/>
    <property type="match status" value="1"/>
</dbReference>
<dbReference type="PANTHER" id="PTHR19211:SF117">
    <property type="entry name" value="ATP-BINDING CASSETTE SUB-FAMILY F MEMBER 3"/>
    <property type="match status" value="1"/>
</dbReference>
<evidence type="ECO:0000313" key="3">
    <source>
        <dbReference type="RefSeq" id="XP_048137023.1"/>
    </source>
</evidence>
<accession>A0ABM3HK97</accession>
<evidence type="ECO:0000256" key="1">
    <source>
        <dbReference type="ARBA" id="ARBA00022737"/>
    </source>
</evidence>
<gene>
    <name evidence="3" type="primary">LOC115743640</name>
</gene>
<name>A0ABM3HK97_9MYRT</name>
<dbReference type="GeneID" id="115743640"/>
<sequence>MLPASCVCIINSDLCGKSFQFFKGVPEQKLRAHWGSFGLTGNLALQPMYTLFGGQKSRVAFAKITFKKPHIVFLDKPSNYLNQSVIIATGRRKMTDDWMACQAKTRLCSNHLDLDAVEALIQGLVFFQGGILMVSHDEHLQAWASSRWFLKARWHLSMGVSGIVRRYFSPRRVRESQKGRRERMAADTQNVFTLAAALVSLPICGSFQLKVVRM</sequence>
<dbReference type="Gene3D" id="3.40.50.300">
    <property type="entry name" value="P-loop containing nucleotide triphosphate hydrolases"/>
    <property type="match status" value="1"/>
</dbReference>
<keyword evidence="1" id="KW-0677">Repeat</keyword>
<protein>
    <submittedName>
        <fullName evidence="3">ATP-binding cassette sub-family F member 3-like</fullName>
    </submittedName>
</protein>
<proteinExistence type="predicted"/>
<reference evidence="3" key="1">
    <citation type="submission" date="2025-08" db="UniProtKB">
        <authorList>
            <consortium name="RefSeq"/>
        </authorList>
    </citation>
    <scope>IDENTIFICATION</scope>
    <source>
        <tissue evidence="3">Leaf</tissue>
    </source>
</reference>
<dbReference type="InterPro" id="IPR050611">
    <property type="entry name" value="ABCF"/>
</dbReference>
<dbReference type="InterPro" id="IPR027417">
    <property type="entry name" value="P-loop_NTPase"/>
</dbReference>
<dbReference type="RefSeq" id="XP_048137023.1">
    <property type="nucleotide sequence ID" value="XM_048281066.1"/>
</dbReference>